<keyword evidence="1" id="KW-1133">Transmembrane helix</keyword>
<accession>A0AAJ5X6N1</accession>
<feature type="transmembrane region" description="Helical" evidence="1">
    <location>
        <begin position="59"/>
        <end position="80"/>
    </location>
</feature>
<organism evidence="2 3">
    <name type="scientific">Candidatus Andeanibacterium colombiense</name>
    <dbReference type="NCBI Taxonomy" id="3121345"/>
    <lineage>
        <taxon>Bacteria</taxon>
        <taxon>Pseudomonadati</taxon>
        <taxon>Pseudomonadota</taxon>
        <taxon>Alphaproteobacteria</taxon>
        <taxon>Sphingomonadales</taxon>
        <taxon>Sphingomonadaceae</taxon>
        <taxon>Candidatus Andeanibacterium</taxon>
    </lineage>
</organism>
<evidence type="ECO:0008006" key="4">
    <source>
        <dbReference type="Google" id="ProtNLM"/>
    </source>
</evidence>
<dbReference type="Proteomes" id="UP001218362">
    <property type="component" value="Chromosome"/>
</dbReference>
<dbReference type="KEGG" id="acob:P0Y56_00550"/>
<keyword evidence="1" id="KW-0472">Membrane</keyword>
<proteinExistence type="predicted"/>
<sequence length="228" mass="24413">MATRPNRELTVGEIIDKTLTLVSRSGLPALMFILFIGAAGTVADVFVRKSMQVPSVEAIIHSTAYSLLLTIVKIIASYPLVVSMMKRSGLMTYKGDWRLIGFIGMELLVMLGVIGGLILVIIPAFIFMARWSAAPALFAGRGDRVFAAMGDSWKMTKGHEFPIILASLAMLAIFYAIAIVPPFMFPNLPLPLNIVTKIAGAAANVISIAVGIVVYGLLKTRDASGALS</sequence>
<dbReference type="AlphaFoldDB" id="A0AAJ5X6N1"/>
<name>A0AAJ5X6N1_9SPHN</name>
<protein>
    <recommendedName>
        <fullName evidence="4">Glycerophosphoryl diester phosphodiesterase membrane domain-containing protein</fullName>
    </recommendedName>
</protein>
<feature type="transmembrane region" description="Helical" evidence="1">
    <location>
        <begin position="27"/>
        <end position="47"/>
    </location>
</feature>
<feature type="transmembrane region" description="Helical" evidence="1">
    <location>
        <begin position="100"/>
        <end position="127"/>
    </location>
</feature>
<feature type="transmembrane region" description="Helical" evidence="1">
    <location>
        <begin position="197"/>
        <end position="218"/>
    </location>
</feature>
<keyword evidence="1" id="KW-0812">Transmembrane</keyword>
<feature type="transmembrane region" description="Helical" evidence="1">
    <location>
        <begin position="163"/>
        <end position="185"/>
    </location>
</feature>
<evidence type="ECO:0000313" key="3">
    <source>
        <dbReference type="Proteomes" id="UP001218362"/>
    </source>
</evidence>
<evidence type="ECO:0000313" key="2">
    <source>
        <dbReference type="EMBL" id="WEK46812.1"/>
    </source>
</evidence>
<gene>
    <name evidence="2" type="ORF">P0Y56_00550</name>
</gene>
<reference evidence="2" key="1">
    <citation type="submission" date="2023-03" db="EMBL/GenBank/DDBJ databases">
        <title>Andean soil-derived lignocellulolytic bacterial consortium as a source of novel taxa and putative plastic-active enzymes.</title>
        <authorList>
            <person name="Diaz-Garcia L."/>
            <person name="Chuvochina M."/>
            <person name="Feuerriegel G."/>
            <person name="Bunk B."/>
            <person name="Sproer C."/>
            <person name="Streit W.R."/>
            <person name="Rodriguez L.M."/>
            <person name="Overmann J."/>
            <person name="Jimenez D.J."/>
        </authorList>
    </citation>
    <scope>NUCLEOTIDE SEQUENCE</scope>
    <source>
        <strain evidence="2">MAG 26</strain>
    </source>
</reference>
<dbReference type="EMBL" id="CP119316">
    <property type="protein sequence ID" value="WEK46812.1"/>
    <property type="molecule type" value="Genomic_DNA"/>
</dbReference>
<evidence type="ECO:0000256" key="1">
    <source>
        <dbReference type="SAM" id="Phobius"/>
    </source>
</evidence>